<keyword evidence="1" id="KW-0732">Signal</keyword>
<feature type="chain" id="PRO_5046108816" description="Secreted protein" evidence="1">
    <location>
        <begin position="35"/>
        <end position="119"/>
    </location>
</feature>
<keyword evidence="3" id="KW-1185">Reference proteome</keyword>
<name>A0ABR9P5R1_9ACTN</name>
<comment type="caution">
    <text evidence="2">The sequence shown here is derived from an EMBL/GenBank/DDBJ whole genome shotgun (WGS) entry which is preliminary data.</text>
</comment>
<feature type="signal peptide" evidence="1">
    <location>
        <begin position="1"/>
        <end position="34"/>
    </location>
</feature>
<dbReference type="Proteomes" id="UP000806528">
    <property type="component" value="Unassembled WGS sequence"/>
</dbReference>
<gene>
    <name evidence="2" type="ORF">IDM40_10800</name>
</gene>
<sequence length="119" mass="12199">MRNRHGLLPRATTAVALGAAAVLGSTLLATPAQALPFTASDGACPYVVTANVANVRTSPNSTANNVSHHLYAGDEVVATESTFADEGSGNVVFRRLATDEYIAVTNLGPVEGACAYPPN</sequence>
<evidence type="ECO:0000313" key="3">
    <source>
        <dbReference type="Proteomes" id="UP000806528"/>
    </source>
</evidence>
<evidence type="ECO:0000313" key="2">
    <source>
        <dbReference type="EMBL" id="MBE2999188.1"/>
    </source>
</evidence>
<organism evidence="2 3">
    <name type="scientific">Nocardiopsis coralli</name>
    <dbReference type="NCBI Taxonomy" id="2772213"/>
    <lineage>
        <taxon>Bacteria</taxon>
        <taxon>Bacillati</taxon>
        <taxon>Actinomycetota</taxon>
        <taxon>Actinomycetes</taxon>
        <taxon>Streptosporangiales</taxon>
        <taxon>Nocardiopsidaceae</taxon>
        <taxon>Nocardiopsis</taxon>
    </lineage>
</organism>
<dbReference type="EMBL" id="JADBGI010000008">
    <property type="protein sequence ID" value="MBE2999188.1"/>
    <property type="molecule type" value="Genomic_DNA"/>
</dbReference>
<evidence type="ECO:0000256" key="1">
    <source>
        <dbReference type="SAM" id="SignalP"/>
    </source>
</evidence>
<reference evidence="2 3" key="1">
    <citation type="submission" date="2020-09" db="EMBL/GenBank/DDBJ databases">
        <title>Diversity and distribution of actinomycetes associated with coral in the coast of Hainan.</title>
        <authorList>
            <person name="Li F."/>
        </authorList>
    </citation>
    <scope>NUCLEOTIDE SEQUENCE [LARGE SCALE GENOMIC DNA]</scope>
    <source>
        <strain evidence="2 3">HNM0947</strain>
    </source>
</reference>
<protein>
    <recommendedName>
        <fullName evidence="4">Secreted protein</fullName>
    </recommendedName>
</protein>
<evidence type="ECO:0008006" key="4">
    <source>
        <dbReference type="Google" id="ProtNLM"/>
    </source>
</evidence>
<dbReference type="RefSeq" id="WP_193121819.1">
    <property type="nucleotide sequence ID" value="NZ_JADBGI010000008.1"/>
</dbReference>
<accession>A0ABR9P5R1</accession>
<proteinExistence type="predicted"/>